<reference evidence="2 3" key="1">
    <citation type="journal article" date="2012" name="J. Bacteriol.">
        <title>Draft Genome Sequence of Mesorhizobium alhagi CCNWXJ12-2T, a Novel Salt-Resistant Species Isolated from the Desert of Northwestern China.</title>
        <authorList>
            <person name="Zhou M."/>
            <person name="Chen W."/>
            <person name="Chen H."/>
            <person name="Wei G."/>
        </authorList>
    </citation>
    <scope>NUCLEOTIDE SEQUENCE [LARGE SCALE GENOMIC DNA]</scope>
    <source>
        <strain evidence="2 3">CCNWXJ12-2</strain>
    </source>
</reference>
<dbReference type="AlphaFoldDB" id="H0HXS8"/>
<gene>
    <name evidence="2" type="ORF">MAXJ12_24887</name>
</gene>
<evidence type="ECO:0000313" key="2">
    <source>
        <dbReference type="EMBL" id="EHK54492.1"/>
    </source>
</evidence>
<accession>H0HXS8</accession>
<proteinExistence type="predicted"/>
<organism evidence="2 3">
    <name type="scientific">Mesorhizobium alhagi CCNWXJ12-2</name>
    <dbReference type="NCBI Taxonomy" id="1107882"/>
    <lineage>
        <taxon>Bacteria</taxon>
        <taxon>Pseudomonadati</taxon>
        <taxon>Pseudomonadota</taxon>
        <taxon>Alphaproteobacteria</taxon>
        <taxon>Hyphomicrobiales</taxon>
        <taxon>Phyllobacteriaceae</taxon>
        <taxon>Allomesorhizobium</taxon>
    </lineage>
</organism>
<dbReference type="EMBL" id="AHAM01000208">
    <property type="protein sequence ID" value="EHK54492.1"/>
    <property type="molecule type" value="Genomic_DNA"/>
</dbReference>
<feature type="region of interest" description="Disordered" evidence="1">
    <location>
        <begin position="38"/>
        <end position="60"/>
    </location>
</feature>
<sequence>MEIRHECLEMAQPSFDNQMNGPLGRLWMVQSLRSTDRRDLGNTGIGDMAPNLQGHRRRDPKYPTRVVGVRHRKRWRALL</sequence>
<evidence type="ECO:0000313" key="3">
    <source>
        <dbReference type="Proteomes" id="UP000003250"/>
    </source>
</evidence>
<protein>
    <submittedName>
        <fullName evidence="2">Uncharacterized protein</fullName>
    </submittedName>
</protein>
<dbReference type="Proteomes" id="UP000003250">
    <property type="component" value="Unassembled WGS sequence"/>
</dbReference>
<name>H0HXS8_9HYPH</name>
<evidence type="ECO:0000256" key="1">
    <source>
        <dbReference type="SAM" id="MobiDB-lite"/>
    </source>
</evidence>
<keyword evidence="3" id="KW-1185">Reference proteome</keyword>